<evidence type="ECO:0000313" key="4">
    <source>
        <dbReference type="Proteomes" id="UP001564408"/>
    </source>
</evidence>
<dbReference type="Proteomes" id="UP001564408">
    <property type="component" value="Unassembled WGS sequence"/>
</dbReference>
<evidence type="ECO:0000256" key="1">
    <source>
        <dbReference type="SAM" id="SignalP"/>
    </source>
</evidence>
<dbReference type="InterPro" id="IPR036779">
    <property type="entry name" value="LysM_dom_sf"/>
</dbReference>
<dbReference type="InterPro" id="IPR018392">
    <property type="entry name" value="LysM"/>
</dbReference>
<evidence type="ECO:0000259" key="2">
    <source>
        <dbReference type="PROSITE" id="PS51782"/>
    </source>
</evidence>
<dbReference type="PANTHER" id="PTHR34700">
    <property type="entry name" value="POTASSIUM BINDING PROTEIN KBP"/>
    <property type="match status" value="1"/>
</dbReference>
<feature type="signal peptide" evidence="1">
    <location>
        <begin position="1"/>
        <end position="27"/>
    </location>
</feature>
<proteinExistence type="predicted"/>
<organism evidence="3 4">
    <name type="scientific">Thioalkalicoccus limnaeus</name>
    <dbReference type="NCBI Taxonomy" id="120681"/>
    <lineage>
        <taxon>Bacteria</taxon>
        <taxon>Pseudomonadati</taxon>
        <taxon>Pseudomonadota</taxon>
        <taxon>Gammaproteobacteria</taxon>
        <taxon>Chromatiales</taxon>
        <taxon>Chromatiaceae</taxon>
        <taxon>Thioalkalicoccus</taxon>
    </lineage>
</organism>
<dbReference type="PROSITE" id="PS51782">
    <property type="entry name" value="LYSM"/>
    <property type="match status" value="1"/>
</dbReference>
<dbReference type="PANTHER" id="PTHR34700:SF4">
    <property type="entry name" value="PHAGE-LIKE ELEMENT PBSX PROTEIN XKDP"/>
    <property type="match status" value="1"/>
</dbReference>
<reference evidence="3 4" key="1">
    <citation type="submission" date="2024-05" db="EMBL/GenBank/DDBJ databases">
        <title>Genome Sequence and Characterization of the New Strain Purple Sulfur Bacterium of Genus Thioalkalicoccus.</title>
        <authorList>
            <person name="Bryantseva I.A."/>
            <person name="Kyndt J.A."/>
            <person name="Imhoff J.F."/>
        </authorList>
    </citation>
    <scope>NUCLEOTIDE SEQUENCE [LARGE SCALE GENOMIC DNA]</scope>
    <source>
        <strain evidence="3 4">Um2</strain>
    </source>
</reference>
<dbReference type="CDD" id="cd00118">
    <property type="entry name" value="LysM"/>
    <property type="match status" value="1"/>
</dbReference>
<comment type="caution">
    <text evidence="3">The sequence shown here is derived from an EMBL/GenBank/DDBJ whole genome shotgun (WGS) entry which is preliminary data.</text>
</comment>
<dbReference type="EMBL" id="JBDKXB010000003">
    <property type="protein sequence ID" value="MEY6431425.1"/>
    <property type="molecule type" value="Genomic_DNA"/>
</dbReference>
<protein>
    <submittedName>
        <fullName evidence="3">LysM domain-containing protein</fullName>
    </submittedName>
</protein>
<keyword evidence="4" id="KW-1185">Reference proteome</keyword>
<feature type="domain" description="LysM" evidence="2">
    <location>
        <begin position="37"/>
        <end position="85"/>
    </location>
</feature>
<feature type="chain" id="PRO_5047537521" evidence="1">
    <location>
        <begin position="28"/>
        <end position="397"/>
    </location>
</feature>
<dbReference type="InterPro" id="IPR052196">
    <property type="entry name" value="Bact_Kbp"/>
</dbReference>
<evidence type="ECO:0000313" key="3">
    <source>
        <dbReference type="EMBL" id="MEY6431425.1"/>
    </source>
</evidence>
<dbReference type="Pfam" id="PF01476">
    <property type="entry name" value="LysM"/>
    <property type="match status" value="1"/>
</dbReference>
<keyword evidence="1" id="KW-0732">Signal</keyword>
<gene>
    <name evidence="3" type="ORF">ABC977_03275</name>
</gene>
<sequence length="397" mass="44596">MAPIRRFCPRGLALGILLALVAAGVSAEERLHPNHPERYVVRAGDTLWDIAGRFLREPWRWGEIWDANPDIADPDLIYPGDVLVLTYRDGRPRIGVESGRLRTVRLTPRVRVEALDEPIPTIPANVIAPFLTRVQVTGERDLDQAPYVVGFPDEHIVGGVRDSIYVRAITTREIEQFLVVRSGQAYRDPDTGRVLGYEAAHVANVELERPGDPARLRVRRSMMEVAIGDRLVPADETEALRQFIPRPAPPALRGRIIAVLNGVSQIGQYNIVVLNRGSEQGVERGHVFDVYQGGYERPDQVLAGAPRWRDVRSETPLSTEFWYGDHQVIGWRRDRPDANTPFPLHVEVRRPAATYVVPYERSGTLMVFRVFPQVSFALVMSAERAMNVQDSVSAPET</sequence>
<name>A0ABV4BGB8_9GAMM</name>
<dbReference type="Gene3D" id="3.10.350.10">
    <property type="entry name" value="LysM domain"/>
    <property type="match status" value="1"/>
</dbReference>
<accession>A0ABV4BGB8</accession>
<dbReference type="SMART" id="SM00257">
    <property type="entry name" value="LysM"/>
    <property type="match status" value="1"/>
</dbReference>
<dbReference type="SUPFAM" id="SSF54106">
    <property type="entry name" value="LysM domain"/>
    <property type="match status" value="1"/>
</dbReference>